<feature type="compositionally biased region" description="Low complexity" evidence="1">
    <location>
        <begin position="436"/>
        <end position="456"/>
    </location>
</feature>
<feature type="compositionally biased region" description="Polar residues" evidence="1">
    <location>
        <begin position="459"/>
        <end position="469"/>
    </location>
</feature>
<dbReference type="OrthoDB" id="3222453at2759"/>
<accession>A0A067T334</accession>
<reference evidence="3" key="1">
    <citation type="journal article" date="2014" name="Proc. Natl. Acad. Sci. U.S.A.">
        <title>Extensive sampling of basidiomycete genomes demonstrates inadequacy of the white-rot/brown-rot paradigm for wood decay fungi.</title>
        <authorList>
            <person name="Riley R."/>
            <person name="Salamov A.A."/>
            <person name="Brown D.W."/>
            <person name="Nagy L.G."/>
            <person name="Floudas D."/>
            <person name="Held B.W."/>
            <person name="Levasseur A."/>
            <person name="Lombard V."/>
            <person name="Morin E."/>
            <person name="Otillar R."/>
            <person name="Lindquist E.A."/>
            <person name="Sun H."/>
            <person name="LaButti K.M."/>
            <person name="Schmutz J."/>
            <person name="Jabbour D."/>
            <person name="Luo H."/>
            <person name="Baker S.E."/>
            <person name="Pisabarro A.G."/>
            <person name="Walton J.D."/>
            <person name="Blanchette R.A."/>
            <person name="Henrissat B."/>
            <person name="Martin F."/>
            <person name="Cullen D."/>
            <person name="Hibbett D.S."/>
            <person name="Grigoriev I.V."/>
        </authorList>
    </citation>
    <scope>NUCLEOTIDE SEQUENCE [LARGE SCALE GENOMIC DNA]</scope>
    <source>
        <strain evidence="3">CBS 339.88</strain>
    </source>
</reference>
<keyword evidence="3" id="KW-1185">Reference proteome</keyword>
<evidence type="ECO:0000313" key="2">
    <source>
        <dbReference type="EMBL" id="KDR77590.1"/>
    </source>
</evidence>
<dbReference type="EMBL" id="KL142376">
    <property type="protein sequence ID" value="KDR77590.1"/>
    <property type="molecule type" value="Genomic_DNA"/>
</dbReference>
<gene>
    <name evidence="2" type="ORF">GALMADRAFT_209893</name>
</gene>
<dbReference type="STRING" id="685588.A0A067T334"/>
<evidence type="ECO:0000313" key="3">
    <source>
        <dbReference type="Proteomes" id="UP000027222"/>
    </source>
</evidence>
<dbReference type="AlphaFoldDB" id="A0A067T334"/>
<organism evidence="2 3">
    <name type="scientific">Galerina marginata (strain CBS 339.88)</name>
    <dbReference type="NCBI Taxonomy" id="685588"/>
    <lineage>
        <taxon>Eukaryota</taxon>
        <taxon>Fungi</taxon>
        <taxon>Dikarya</taxon>
        <taxon>Basidiomycota</taxon>
        <taxon>Agaricomycotina</taxon>
        <taxon>Agaricomycetes</taxon>
        <taxon>Agaricomycetidae</taxon>
        <taxon>Agaricales</taxon>
        <taxon>Agaricineae</taxon>
        <taxon>Strophariaceae</taxon>
        <taxon>Galerina</taxon>
    </lineage>
</organism>
<evidence type="ECO:0000256" key="1">
    <source>
        <dbReference type="SAM" id="MobiDB-lite"/>
    </source>
</evidence>
<sequence length="500" mass="54637">MPRTFYSPEAYADELSFLNSELGYALFHPGLLGAHQPVAIGDIGTIQGGSFIRFFNAFRQATDEINRTDTGTPAEFKPVSQVNQRVNNNDASYSPGVFGSKGVTQMSLDAGAGLTRPVVPGADISTRFRIAFTKESDVALMTKWKSKASNAVFIQPLAEYFLRNHQRFLDHIRGAHGSATIRSDELVFVTATLMTGDWVMARASTGSEEFNLGFDCNYAGVGGGHVQWNYTSTLTSVLPSREGPDRPPSFDYSVTPQFDQCIFLKRLRIFDRSVFSWLKRKLLLSAADSVEGDLQRLHLKKKISDDNDQSSFGTNAGAVSLKTNLLVVYIFEEGTEAEDVADALETSFKNGNVFIEILSEISQEIGKKVNNPLVSPAPTQAPDVLVKVKQILLESGLLDPLEATPPKAAATKEMTAPETLHRLEANPPTESIPPTEANAPPESSEFSEAASEADPAQTDGASKSRPTTYTYVTDNRNVFNNENCRLDANVMIINNQPGLH</sequence>
<name>A0A067T334_GALM3</name>
<feature type="region of interest" description="Disordered" evidence="1">
    <location>
        <begin position="423"/>
        <end position="469"/>
    </location>
</feature>
<dbReference type="Proteomes" id="UP000027222">
    <property type="component" value="Unassembled WGS sequence"/>
</dbReference>
<dbReference type="HOGENOM" id="CLU_545185_0_0_1"/>
<protein>
    <submittedName>
        <fullName evidence="2">Uncharacterized protein</fullName>
    </submittedName>
</protein>
<proteinExistence type="predicted"/>